<name>A0A1W6K3H5_9CREN</name>
<keyword evidence="2" id="KW-1185">Reference proteome</keyword>
<dbReference type="EMBL" id="CP020477">
    <property type="protein sequence ID" value="ARM77093.1"/>
    <property type="molecule type" value="Genomic_DNA"/>
</dbReference>
<proteinExistence type="predicted"/>
<accession>A0A1W6K3H5</accession>
<dbReference type="STRING" id="282676.B6F84_06420"/>
<evidence type="ECO:0000313" key="2">
    <source>
        <dbReference type="Proteomes" id="UP000193404"/>
    </source>
</evidence>
<dbReference type="AlphaFoldDB" id="A0A1W6K3H5"/>
<protein>
    <submittedName>
        <fullName evidence="1">Uncharacterized protein</fullName>
    </submittedName>
</protein>
<evidence type="ECO:0000313" key="1">
    <source>
        <dbReference type="EMBL" id="ARM77093.1"/>
    </source>
</evidence>
<dbReference type="OrthoDB" id="33048at2157"/>
<gene>
    <name evidence="1" type="ORF">B6F84_06420</name>
</gene>
<dbReference type="RefSeq" id="WP_148691484.1">
    <property type="nucleotide sequence ID" value="NZ_CP020477.1"/>
</dbReference>
<sequence>MEIEEEENKRFFAIIKVENMELPECVEKTRLHSHISSAVDEAMENIKIYLKNQGIAGKFLTNIQVFAKEETVIRLVETIKAKIKT</sequence>
<dbReference type="Proteomes" id="UP000193404">
    <property type="component" value="Chromosome"/>
</dbReference>
<dbReference type="GeneID" id="41590538"/>
<dbReference type="KEGG" id="aman:B6F84_06420"/>
<reference evidence="1 2" key="1">
    <citation type="submission" date="2017-03" db="EMBL/GenBank/DDBJ databases">
        <title>Sulfur activation and transportation mechanism of thermophilic Archaea Acidianus manzaensis YN-25.</title>
        <authorList>
            <person name="Ma Y."/>
            <person name="Yang Y."/>
            <person name="Xia J."/>
        </authorList>
    </citation>
    <scope>NUCLEOTIDE SEQUENCE [LARGE SCALE GENOMIC DNA]</scope>
    <source>
        <strain evidence="1 2">YN-25</strain>
    </source>
</reference>
<organism evidence="1 2">
    <name type="scientific">Acidianus manzaensis</name>
    <dbReference type="NCBI Taxonomy" id="282676"/>
    <lineage>
        <taxon>Archaea</taxon>
        <taxon>Thermoproteota</taxon>
        <taxon>Thermoprotei</taxon>
        <taxon>Sulfolobales</taxon>
        <taxon>Sulfolobaceae</taxon>
        <taxon>Acidianus</taxon>
    </lineage>
</organism>